<dbReference type="Pfam" id="PF01940">
    <property type="entry name" value="DUF92"/>
    <property type="match status" value="1"/>
</dbReference>
<protein>
    <recommendedName>
        <fullName evidence="9">DUF92-domain-containing protein</fullName>
    </recommendedName>
</protein>
<evidence type="ECO:0000256" key="2">
    <source>
        <dbReference type="ARBA" id="ARBA00009012"/>
    </source>
</evidence>
<comment type="subcellular location">
    <subcellularLocation>
        <location evidence="1">Membrane</location>
        <topology evidence="1">Multi-pass membrane protein</topology>
    </subcellularLocation>
</comment>
<dbReference type="Proteomes" id="UP000193944">
    <property type="component" value="Unassembled WGS sequence"/>
</dbReference>
<evidence type="ECO:0000256" key="6">
    <source>
        <dbReference type="SAM" id="Phobius"/>
    </source>
</evidence>
<keyword evidence="4 6" id="KW-1133">Transmembrane helix</keyword>
<feature type="transmembrane region" description="Helical" evidence="6">
    <location>
        <begin position="180"/>
        <end position="200"/>
    </location>
</feature>
<comment type="similarity">
    <text evidence="2">Belongs to the TMEM19 family.</text>
</comment>
<dbReference type="GO" id="GO:0016020">
    <property type="term" value="C:membrane"/>
    <property type="evidence" value="ECO:0007669"/>
    <property type="project" value="UniProtKB-SubCell"/>
</dbReference>
<reference evidence="7 8" key="1">
    <citation type="submission" date="2016-08" db="EMBL/GenBank/DDBJ databases">
        <title>A Parts List for Fungal Cellulosomes Revealed by Comparative Genomics.</title>
        <authorList>
            <consortium name="DOE Joint Genome Institute"/>
            <person name="Haitjema C.H."/>
            <person name="Gilmore S.P."/>
            <person name="Henske J.K."/>
            <person name="Solomon K.V."/>
            <person name="De Groot R."/>
            <person name="Kuo A."/>
            <person name="Mondo S.J."/>
            <person name="Salamov A.A."/>
            <person name="Labutti K."/>
            <person name="Zhao Z."/>
            <person name="Chiniquy J."/>
            <person name="Barry K."/>
            <person name="Brewer H.M."/>
            <person name="Purvine S.O."/>
            <person name="Wright A.T."/>
            <person name="Boxma B."/>
            <person name="Van Alen T."/>
            <person name="Hackstein J.H."/>
            <person name="Baker S.E."/>
            <person name="Grigoriev I.V."/>
            <person name="O'Malley M.A."/>
        </authorList>
    </citation>
    <scope>NUCLEOTIDE SEQUENCE [LARGE SCALE GENOMIC DNA]</scope>
    <source>
        <strain evidence="7 8">S4</strain>
    </source>
</reference>
<evidence type="ECO:0000256" key="3">
    <source>
        <dbReference type="ARBA" id="ARBA00022692"/>
    </source>
</evidence>
<evidence type="ECO:0000256" key="5">
    <source>
        <dbReference type="ARBA" id="ARBA00023136"/>
    </source>
</evidence>
<dbReference type="EMBL" id="MCFG01000029">
    <property type="protein sequence ID" value="ORX85864.1"/>
    <property type="molecule type" value="Genomic_DNA"/>
</dbReference>
<accession>A0A1Y1XKJ1</accession>
<feature type="transmembrane region" description="Helical" evidence="6">
    <location>
        <begin position="74"/>
        <end position="96"/>
    </location>
</feature>
<keyword evidence="8" id="KW-1185">Reference proteome</keyword>
<proteinExistence type="inferred from homology"/>
<feature type="transmembrane region" description="Helical" evidence="6">
    <location>
        <begin position="108"/>
        <end position="132"/>
    </location>
</feature>
<dbReference type="STRING" id="1754192.A0A1Y1XKJ1"/>
<evidence type="ECO:0000256" key="1">
    <source>
        <dbReference type="ARBA" id="ARBA00004141"/>
    </source>
</evidence>
<comment type="caution">
    <text evidence="7">The sequence shown here is derived from an EMBL/GenBank/DDBJ whole genome shotgun (WGS) entry which is preliminary data.</text>
</comment>
<sequence>MSFFNHLYLNHPSTYNYNYKYKLFLDAFFIGFFESANADTWASELGILSRQSPILILKGFQHVPKGINGAISKYGTICSIFGGLFISIIAIICNIVRYGIKNYFINFNIPLLSIGIKLLLCGGFIGFIGSLIDSILGQTIQLTIYNVTKQCVIEKEQVENAIKNGDKLKYYGKDILNNSGINLVTGLITALISGYLGVILF</sequence>
<evidence type="ECO:0000313" key="7">
    <source>
        <dbReference type="EMBL" id="ORX85864.1"/>
    </source>
</evidence>
<gene>
    <name evidence="7" type="ORF">BCR32DRAFT_325256</name>
</gene>
<dbReference type="OrthoDB" id="30881at2759"/>
<evidence type="ECO:0000313" key="8">
    <source>
        <dbReference type="Proteomes" id="UP000193944"/>
    </source>
</evidence>
<dbReference type="AlphaFoldDB" id="A0A1Y1XKJ1"/>
<dbReference type="InterPro" id="IPR002794">
    <property type="entry name" value="DUF92_TMEM19"/>
</dbReference>
<evidence type="ECO:0008006" key="9">
    <source>
        <dbReference type="Google" id="ProtNLM"/>
    </source>
</evidence>
<keyword evidence="5 6" id="KW-0472">Membrane</keyword>
<reference evidence="7 8" key="2">
    <citation type="submission" date="2016-08" db="EMBL/GenBank/DDBJ databases">
        <title>Pervasive Adenine N6-methylation of Active Genes in Fungi.</title>
        <authorList>
            <consortium name="DOE Joint Genome Institute"/>
            <person name="Mondo S.J."/>
            <person name="Dannebaum R.O."/>
            <person name="Kuo R.C."/>
            <person name="Labutti K."/>
            <person name="Haridas S."/>
            <person name="Kuo A."/>
            <person name="Salamov A."/>
            <person name="Ahrendt S.R."/>
            <person name="Lipzen A."/>
            <person name="Sullivan W."/>
            <person name="Andreopoulos W.B."/>
            <person name="Clum A."/>
            <person name="Lindquist E."/>
            <person name="Daum C."/>
            <person name="Ramamoorthy G.K."/>
            <person name="Gryganskyi A."/>
            <person name="Culley D."/>
            <person name="Magnuson J.K."/>
            <person name="James T.Y."/>
            <person name="O'Malley M.A."/>
            <person name="Stajich J.E."/>
            <person name="Spatafora J.W."/>
            <person name="Visel A."/>
            <person name="Grigoriev I.V."/>
        </authorList>
    </citation>
    <scope>NUCLEOTIDE SEQUENCE [LARGE SCALE GENOMIC DNA]</scope>
    <source>
        <strain evidence="7 8">S4</strain>
    </source>
</reference>
<evidence type="ECO:0000256" key="4">
    <source>
        <dbReference type="ARBA" id="ARBA00022989"/>
    </source>
</evidence>
<dbReference type="PANTHER" id="PTHR13353:SF5">
    <property type="entry name" value="TRANSMEMBRANE PROTEIN 19"/>
    <property type="match status" value="1"/>
</dbReference>
<dbReference type="PANTHER" id="PTHR13353">
    <property type="entry name" value="TRANSMEMBRANE PROTEIN 19"/>
    <property type="match status" value="1"/>
</dbReference>
<organism evidence="7 8">
    <name type="scientific">Anaeromyces robustus</name>
    <dbReference type="NCBI Taxonomy" id="1754192"/>
    <lineage>
        <taxon>Eukaryota</taxon>
        <taxon>Fungi</taxon>
        <taxon>Fungi incertae sedis</taxon>
        <taxon>Chytridiomycota</taxon>
        <taxon>Chytridiomycota incertae sedis</taxon>
        <taxon>Neocallimastigomycetes</taxon>
        <taxon>Neocallimastigales</taxon>
        <taxon>Neocallimastigaceae</taxon>
        <taxon>Anaeromyces</taxon>
    </lineage>
</organism>
<keyword evidence="3 6" id="KW-0812">Transmembrane</keyword>
<name>A0A1Y1XKJ1_9FUNG</name>